<dbReference type="PROSITE" id="PS51257">
    <property type="entry name" value="PROKAR_LIPOPROTEIN"/>
    <property type="match status" value="1"/>
</dbReference>
<dbReference type="PANTHER" id="PTHR43649:SF12">
    <property type="entry name" value="DIACETYLCHITOBIOSE BINDING PROTEIN DASA"/>
    <property type="match status" value="1"/>
</dbReference>
<dbReference type="Proteomes" id="UP000237947">
    <property type="component" value="Chromosome"/>
</dbReference>
<keyword evidence="4" id="KW-1185">Reference proteome</keyword>
<keyword evidence="2" id="KW-0732">Signal</keyword>
<dbReference type="InterPro" id="IPR006059">
    <property type="entry name" value="SBP"/>
</dbReference>
<dbReference type="AlphaFoldDB" id="A0A2S0KL55"/>
<dbReference type="Pfam" id="PF01547">
    <property type="entry name" value="SBP_bac_1"/>
    <property type="match status" value="1"/>
</dbReference>
<accession>A0A2S0KL55</accession>
<evidence type="ECO:0000313" key="3">
    <source>
        <dbReference type="EMBL" id="AVM41768.1"/>
    </source>
</evidence>
<dbReference type="EMBL" id="CP027226">
    <property type="protein sequence ID" value="AVM41768.1"/>
    <property type="molecule type" value="Genomic_DNA"/>
</dbReference>
<gene>
    <name evidence="3" type="ORF">C5Q98_00330</name>
</gene>
<feature type="chain" id="PRO_5039649095" evidence="2">
    <location>
        <begin position="20"/>
        <end position="576"/>
    </location>
</feature>
<protein>
    <submittedName>
        <fullName evidence="3">ABC transporter substrate-binding protein</fullName>
    </submittedName>
</protein>
<dbReference type="Gene3D" id="3.40.190.10">
    <property type="entry name" value="Periplasmic binding protein-like II"/>
    <property type="match status" value="2"/>
</dbReference>
<evidence type="ECO:0000256" key="1">
    <source>
        <dbReference type="SAM" id="MobiDB-lite"/>
    </source>
</evidence>
<feature type="region of interest" description="Disordered" evidence="1">
    <location>
        <begin position="22"/>
        <end position="45"/>
    </location>
</feature>
<sequence length="576" mass="65315">MKKKLSLLMATAMMISTLAACSNTGKTPEDKPTEDKTPAGTTAEVDTSAEVRGADGKDEAVLNRVLNTLDDTYLADPFDEKIPSHYEAYPSQSDKTLDIWMPIDGFLASIDGDLNELFPYKKAQELTGINVNFISPAAGTEDDAFTIMTSSGDSLPDIVVQADRYPGGIEAGFEDGAYIDLTDKIEEWAPNYHEFRNSNENRRRTTVTDSGKVLSFAGLSPYNEWIWFGLLIKQEALDKTGLPVPETIEEWETFLEKCQEVGYSEPLNYGSTYGQIFTDAFNGAYGVYDWRFIDENKQAHWGPIQENAKEYLALMRRWQERGFFNPDWTSADYNQRMAHASSDKAAVILDSPDTMWGVWRNDNGIEFVGAPNPVLKKGDTPTTTYKNWSWTGNPAAITTQAEDVELAMRWLDFGYSKKGWELFNYGEYGKTHLIDESGMPYYHDESVMFHDPDNHPLSQLIWKYRIHSGPNIRDEHNSNPLIANKESYSGKIREMWTETEDASPAVPPISLTQEENRREVQLGTQLASLRNEYYAKIIMGELPLEAFDEFVEKAKTIGVEEWQQIIQAGVDRFYER</sequence>
<evidence type="ECO:0000256" key="2">
    <source>
        <dbReference type="SAM" id="SignalP"/>
    </source>
</evidence>
<feature type="signal peptide" evidence="2">
    <location>
        <begin position="1"/>
        <end position="19"/>
    </location>
</feature>
<feature type="compositionally biased region" description="Basic and acidic residues" evidence="1">
    <location>
        <begin position="27"/>
        <end position="37"/>
    </location>
</feature>
<dbReference type="InterPro" id="IPR050490">
    <property type="entry name" value="Bact_solute-bd_prot1"/>
</dbReference>
<reference evidence="4" key="1">
    <citation type="submission" date="2018-02" db="EMBL/GenBank/DDBJ databases">
        <authorList>
            <person name="Holder M.E."/>
            <person name="Ajami N.J."/>
            <person name="Petrosino J.F."/>
        </authorList>
    </citation>
    <scope>NUCLEOTIDE SEQUENCE [LARGE SCALE GENOMIC DNA]</scope>
    <source>
        <strain evidence="4">CCUG 47711</strain>
    </source>
</reference>
<dbReference type="OrthoDB" id="2491264at2"/>
<name>A0A2S0KL55_9FIRM</name>
<proteinExistence type="predicted"/>
<dbReference type="RefSeq" id="WP_106011756.1">
    <property type="nucleotide sequence ID" value="NZ_CP027226.1"/>
</dbReference>
<dbReference type="PANTHER" id="PTHR43649">
    <property type="entry name" value="ARABINOSE-BINDING PROTEIN-RELATED"/>
    <property type="match status" value="1"/>
</dbReference>
<dbReference type="SUPFAM" id="SSF53850">
    <property type="entry name" value="Periplasmic binding protein-like II"/>
    <property type="match status" value="1"/>
</dbReference>
<dbReference type="KEGG" id="fsa:C5Q98_00330"/>
<organism evidence="3 4">
    <name type="scientific">Fastidiosipila sanguinis</name>
    <dbReference type="NCBI Taxonomy" id="236753"/>
    <lineage>
        <taxon>Bacteria</taxon>
        <taxon>Bacillati</taxon>
        <taxon>Bacillota</taxon>
        <taxon>Clostridia</taxon>
        <taxon>Eubacteriales</taxon>
        <taxon>Oscillospiraceae</taxon>
        <taxon>Fastidiosipila</taxon>
    </lineage>
</organism>
<evidence type="ECO:0000313" key="4">
    <source>
        <dbReference type="Proteomes" id="UP000237947"/>
    </source>
</evidence>